<protein>
    <submittedName>
        <fullName evidence="1">Uncharacterized protein</fullName>
    </submittedName>
</protein>
<evidence type="ECO:0000313" key="2">
    <source>
        <dbReference type="Proteomes" id="UP000628448"/>
    </source>
</evidence>
<dbReference type="Proteomes" id="UP000628448">
    <property type="component" value="Unassembled WGS sequence"/>
</dbReference>
<dbReference type="EMBL" id="JADWYR010000001">
    <property type="protein sequence ID" value="MBG9376238.1"/>
    <property type="molecule type" value="Genomic_DNA"/>
</dbReference>
<name>A0A931E706_9BACT</name>
<organism evidence="1 2">
    <name type="scientific">Panacibacter microcysteis</name>
    <dbReference type="NCBI Taxonomy" id="2793269"/>
    <lineage>
        <taxon>Bacteria</taxon>
        <taxon>Pseudomonadati</taxon>
        <taxon>Bacteroidota</taxon>
        <taxon>Chitinophagia</taxon>
        <taxon>Chitinophagales</taxon>
        <taxon>Chitinophagaceae</taxon>
        <taxon>Panacibacter</taxon>
    </lineage>
</organism>
<gene>
    <name evidence="1" type="ORF">I5907_08325</name>
</gene>
<accession>A0A931E706</accession>
<dbReference type="RefSeq" id="WP_196990255.1">
    <property type="nucleotide sequence ID" value="NZ_JADWYR010000001.1"/>
</dbReference>
<dbReference type="AlphaFoldDB" id="A0A931E706"/>
<comment type="caution">
    <text evidence="1">The sequence shown here is derived from an EMBL/GenBank/DDBJ whole genome shotgun (WGS) entry which is preliminary data.</text>
</comment>
<evidence type="ECO:0000313" key="1">
    <source>
        <dbReference type="EMBL" id="MBG9376238.1"/>
    </source>
</evidence>
<reference evidence="1" key="1">
    <citation type="submission" date="2020-11" db="EMBL/GenBank/DDBJ databases">
        <title>Bacterial whole genome sequence for Panacibacter sp. DH6.</title>
        <authorList>
            <person name="Le V."/>
            <person name="Ko S."/>
            <person name="Ahn C.-Y."/>
            <person name="Oh H.-M."/>
        </authorList>
    </citation>
    <scope>NUCLEOTIDE SEQUENCE</scope>
    <source>
        <strain evidence="1">DH6</strain>
    </source>
</reference>
<keyword evidence="2" id="KW-1185">Reference proteome</keyword>
<sequence length="83" mass="9370">MRPNVPFLDYKQSSEFLVILGLYYETKHALLTKQLPRVPANDFRRVHASQAVADTGNRQHYGIKQIITAQVSGLIPSFKRSAA</sequence>
<proteinExistence type="predicted"/>